<reference evidence="1" key="1">
    <citation type="submission" date="2021-05" db="EMBL/GenBank/DDBJ databases">
        <authorList>
            <person name="Pan Q."/>
            <person name="Jouanno E."/>
            <person name="Zahm M."/>
            <person name="Klopp C."/>
            <person name="Cabau C."/>
            <person name="Louis A."/>
            <person name="Berthelot C."/>
            <person name="Parey E."/>
            <person name="Roest Crollius H."/>
            <person name="Montfort J."/>
            <person name="Robinson-Rechavi M."/>
            <person name="Bouchez O."/>
            <person name="Lampietro C."/>
            <person name="Lopez Roques C."/>
            <person name="Donnadieu C."/>
            <person name="Postlethwait J."/>
            <person name="Bobe J."/>
            <person name="Dillon D."/>
            <person name="Chandos A."/>
            <person name="von Hippel F."/>
            <person name="Guiguen Y."/>
        </authorList>
    </citation>
    <scope>NUCLEOTIDE SEQUENCE</scope>
    <source>
        <strain evidence="1">YG-Jan2019</strain>
    </source>
</reference>
<sequence>MLVKNRGRHQRFCRNRIKTEPVVWICNYSQTAVIHRPCQTVLNPDKDLQPHRRVVKTGNPPRGKPVGYKRYKLAFGFANCHPRHTHANNERLRQTLT</sequence>
<organism evidence="1 2">
    <name type="scientific">Dallia pectoralis</name>
    <name type="common">Alaska blackfish</name>
    <dbReference type="NCBI Taxonomy" id="75939"/>
    <lineage>
        <taxon>Eukaryota</taxon>
        <taxon>Metazoa</taxon>
        <taxon>Chordata</taxon>
        <taxon>Craniata</taxon>
        <taxon>Vertebrata</taxon>
        <taxon>Euteleostomi</taxon>
        <taxon>Actinopterygii</taxon>
        <taxon>Neopterygii</taxon>
        <taxon>Teleostei</taxon>
        <taxon>Protacanthopterygii</taxon>
        <taxon>Esociformes</taxon>
        <taxon>Umbridae</taxon>
        <taxon>Dallia</taxon>
    </lineage>
</organism>
<dbReference type="EMBL" id="CM055742">
    <property type="protein sequence ID" value="KAJ8000897.1"/>
    <property type="molecule type" value="Genomic_DNA"/>
</dbReference>
<evidence type="ECO:0000313" key="1">
    <source>
        <dbReference type="EMBL" id="KAJ8000897.1"/>
    </source>
</evidence>
<accession>A0ACC2GBH1</accession>
<proteinExistence type="predicted"/>
<gene>
    <name evidence="1" type="ORF">DPEC_G00185160</name>
</gene>
<evidence type="ECO:0000313" key="2">
    <source>
        <dbReference type="Proteomes" id="UP001157502"/>
    </source>
</evidence>
<keyword evidence="2" id="KW-1185">Reference proteome</keyword>
<comment type="caution">
    <text evidence="1">The sequence shown here is derived from an EMBL/GenBank/DDBJ whole genome shotgun (WGS) entry which is preliminary data.</text>
</comment>
<protein>
    <submittedName>
        <fullName evidence="1">Uncharacterized protein</fullName>
    </submittedName>
</protein>
<dbReference type="Proteomes" id="UP001157502">
    <property type="component" value="Chromosome 15"/>
</dbReference>
<name>A0ACC2GBH1_DALPE</name>